<name>A0A1L0BF04_9ASCO</name>
<reference evidence="4 5" key="1">
    <citation type="submission" date="2016-10" db="EMBL/GenBank/DDBJ databases">
        <authorList>
            <person name="de Groot N.N."/>
        </authorList>
    </citation>
    <scope>NUCLEOTIDE SEQUENCE [LARGE SCALE GENOMIC DNA]</scope>
    <source>
        <strain evidence="4 5">CBS 141442</strain>
    </source>
</reference>
<dbReference type="InterPro" id="IPR048527">
    <property type="entry name" value="Sde182_C"/>
</dbReference>
<keyword evidence="1" id="KW-0732">Signal</keyword>
<feature type="domain" description="Cellulose-binding Sde182 nucleoside hydrolase-like" evidence="2">
    <location>
        <begin position="39"/>
        <end position="305"/>
    </location>
</feature>
<gene>
    <name evidence="4" type="ORF">SAMEA4029010_CIC11G00000004823</name>
</gene>
<dbReference type="Pfam" id="PF21027">
    <property type="entry name" value="Sde0182_C"/>
    <property type="match status" value="1"/>
</dbReference>
<sequence length="511" mass="58323">MFILNSAHERTSEMKFTIILLFLSTCWALIPQKDIRPDVFVLTDISNEPDDAQSLVRLLLYSNELNIHGIVATTSFWLNYTVREQDIYPILDAYEEVHPQLLKHSEHYPSVEYLRSIVASSHSVYGLDAFKKDEISRGAKQLIDKVDILDLGLTMFVIVWGGAAVIAEALREVRATRTKEELQMFVSKVLVYSISDQDNAGNWIRINFPKLRYIASLHGFNQYFMASWIGVSGELLVPFDIGGPKSEVVTKEWLNKNIRSVGPLGAAYPEPMFIMEGDTPTLLYVLPNGLNQPLNPEYGGWGGRYVPLDLSMYLNHYCDTVDTVEGEDGNIHMSNRACIWRWRDAFQSDFKTRMLWTVSEFDESFHQPIVLVNGSISYLPLFLDVEVSSEVTLDASGSYDLNENVLSFKWFHYREVSALQGNVAEVPEIIPSALNEDMSCVTFNIPDFQSSCHDIFGRPLLPCKEYHLILEVSNAGTRTYRRVILKTHKGDRKFAEYKPHHNFDDVVHDEL</sequence>
<keyword evidence="5" id="KW-1185">Reference proteome</keyword>
<dbReference type="InterPro" id="IPR013783">
    <property type="entry name" value="Ig-like_fold"/>
</dbReference>
<dbReference type="Gene3D" id="2.60.40.10">
    <property type="entry name" value="Immunoglobulins"/>
    <property type="match status" value="1"/>
</dbReference>
<feature type="domain" description="Cellulose-binding Sde182 C-terminal" evidence="3">
    <location>
        <begin position="390"/>
        <end position="486"/>
    </location>
</feature>
<feature type="signal peptide" evidence="1">
    <location>
        <begin position="1"/>
        <end position="28"/>
    </location>
</feature>
<dbReference type="InterPro" id="IPR011483">
    <property type="entry name" value="Sde182_NH-like"/>
</dbReference>
<dbReference type="InterPro" id="IPR036452">
    <property type="entry name" value="Ribo_hydro-like"/>
</dbReference>
<evidence type="ECO:0000313" key="5">
    <source>
        <dbReference type="Proteomes" id="UP000182334"/>
    </source>
</evidence>
<evidence type="ECO:0000259" key="3">
    <source>
        <dbReference type="Pfam" id="PF21027"/>
    </source>
</evidence>
<proteinExistence type="predicted"/>
<dbReference type="OrthoDB" id="3592035at2759"/>
<feature type="chain" id="PRO_5012091868" evidence="1">
    <location>
        <begin position="29"/>
        <end position="511"/>
    </location>
</feature>
<protein>
    <submittedName>
        <fullName evidence="4">CIC11C00000004823</fullName>
    </submittedName>
</protein>
<dbReference type="AlphaFoldDB" id="A0A1L0BF04"/>
<dbReference type="GO" id="GO:0016799">
    <property type="term" value="F:hydrolase activity, hydrolyzing N-glycosyl compounds"/>
    <property type="evidence" value="ECO:0007669"/>
    <property type="project" value="InterPro"/>
</dbReference>
<evidence type="ECO:0000256" key="1">
    <source>
        <dbReference type="SAM" id="SignalP"/>
    </source>
</evidence>
<accession>A0A1L0BF04</accession>
<dbReference type="EMBL" id="LT635757">
    <property type="protein sequence ID" value="SGZ50183.1"/>
    <property type="molecule type" value="Genomic_DNA"/>
</dbReference>
<organism evidence="4 5">
    <name type="scientific">Sungouiella intermedia</name>
    <dbReference type="NCBI Taxonomy" id="45354"/>
    <lineage>
        <taxon>Eukaryota</taxon>
        <taxon>Fungi</taxon>
        <taxon>Dikarya</taxon>
        <taxon>Ascomycota</taxon>
        <taxon>Saccharomycotina</taxon>
        <taxon>Pichiomycetes</taxon>
        <taxon>Metschnikowiaceae</taxon>
        <taxon>Sungouiella</taxon>
    </lineage>
</organism>
<dbReference type="Gene3D" id="3.90.245.10">
    <property type="entry name" value="Ribonucleoside hydrolase-like"/>
    <property type="match status" value="1"/>
</dbReference>
<dbReference type="Pfam" id="PF07632">
    <property type="entry name" value="Sde182_NH-like"/>
    <property type="match status" value="1"/>
</dbReference>
<evidence type="ECO:0000259" key="2">
    <source>
        <dbReference type="Pfam" id="PF07632"/>
    </source>
</evidence>
<evidence type="ECO:0000313" key="4">
    <source>
        <dbReference type="EMBL" id="SGZ50183.1"/>
    </source>
</evidence>
<dbReference type="STRING" id="45354.A0A1L0BF04"/>
<dbReference type="Proteomes" id="UP000182334">
    <property type="component" value="Chromosome II"/>
</dbReference>